<proteinExistence type="predicted"/>
<name>A0A067PZQ3_9AGAM</name>
<organism evidence="7 8">
    <name type="scientific">Jaapia argillacea MUCL 33604</name>
    <dbReference type="NCBI Taxonomy" id="933084"/>
    <lineage>
        <taxon>Eukaryota</taxon>
        <taxon>Fungi</taxon>
        <taxon>Dikarya</taxon>
        <taxon>Basidiomycota</taxon>
        <taxon>Agaricomycotina</taxon>
        <taxon>Agaricomycetes</taxon>
        <taxon>Agaricomycetidae</taxon>
        <taxon>Jaapiales</taxon>
        <taxon>Jaapiaceae</taxon>
        <taxon>Jaapia</taxon>
    </lineage>
</organism>
<dbReference type="HOGENOM" id="CLU_1532789_0_0_1"/>
<dbReference type="GO" id="GO:0043124">
    <property type="term" value="P:negative regulation of canonical NF-kappaB signal transduction"/>
    <property type="evidence" value="ECO:0007669"/>
    <property type="project" value="InterPro"/>
</dbReference>
<keyword evidence="5" id="KW-0539">Nucleus</keyword>
<dbReference type="PANTHER" id="PTHR15263">
    <property type="entry name" value="I-KAPPA-B-LIKE PROTEIN IKBL"/>
    <property type="match status" value="1"/>
</dbReference>
<gene>
    <name evidence="7" type="ORF">JAAARDRAFT_125793</name>
</gene>
<evidence type="ECO:0000256" key="5">
    <source>
        <dbReference type="ARBA" id="ARBA00023242"/>
    </source>
</evidence>
<keyword evidence="2" id="KW-0597">Phosphoprotein</keyword>
<comment type="subcellular location">
    <subcellularLocation>
        <location evidence="1">Nucleus</location>
    </subcellularLocation>
</comment>
<evidence type="ECO:0000256" key="4">
    <source>
        <dbReference type="ARBA" id="ARBA00023043"/>
    </source>
</evidence>
<evidence type="ECO:0000313" key="8">
    <source>
        <dbReference type="Proteomes" id="UP000027265"/>
    </source>
</evidence>
<evidence type="ECO:0000256" key="6">
    <source>
        <dbReference type="SAM" id="MobiDB-lite"/>
    </source>
</evidence>
<accession>A0A067PZQ3</accession>
<dbReference type="EMBL" id="KL197714">
    <property type="protein sequence ID" value="KDQ60298.1"/>
    <property type="molecule type" value="Genomic_DNA"/>
</dbReference>
<dbReference type="AlphaFoldDB" id="A0A067PZQ3"/>
<sequence>MRRKQAAWEREKQERLEREREEAERRRQQRLHDIRQLREAARAVLNATHASRTKDQFELHDRKWTAIKDNAVDVECIAFEHIPWPVLDVVVTTPAEITRARIEQFVFHPMRTGVDGKSRKERVRADLLKWHPDKFNSKVMGKTSEWERDMVTEAAGFVAKTLTQLLSEEVARERA</sequence>
<feature type="region of interest" description="Disordered" evidence="6">
    <location>
        <begin position="1"/>
        <end position="28"/>
    </location>
</feature>
<dbReference type="OrthoDB" id="412109at2759"/>
<keyword evidence="4" id="KW-0040">ANK repeat</keyword>
<evidence type="ECO:0000313" key="7">
    <source>
        <dbReference type="EMBL" id="KDQ60298.1"/>
    </source>
</evidence>
<protein>
    <submittedName>
        <fullName evidence="7">Uncharacterized protein</fullName>
    </submittedName>
</protein>
<reference evidence="8" key="1">
    <citation type="journal article" date="2014" name="Proc. Natl. Acad. Sci. U.S.A.">
        <title>Extensive sampling of basidiomycete genomes demonstrates inadequacy of the white-rot/brown-rot paradigm for wood decay fungi.</title>
        <authorList>
            <person name="Riley R."/>
            <person name="Salamov A.A."/>
            <person name="Brown D.W."/>
            <person name="Nagy L.G."/>
            <person name="Floudas D."/>
            <person name="Held B.W."/>
            <person name="Levasseur A."/>
            <person name="Lombard V."/>
            <person name="Morin E."/>
            <person name="Otillar R."/>
            <person name="Lindquist E.A."/>
            <person name="Sun H."/>
            <person name="LaButti K.M."/>
            <person name="Schmutz J."/>
            <person name="Jabbour D."/>
            <person name="Luo H."/>
            <person name="Baker S.E."/>
            <person name="Pisabarro A.G."/>
            <person name="Walton J.D."/>
            <person name="Blanchette R.A."/>
            <person name="Henrissat B."/>
            <person name="Martin F."/>
            <person name="Cullen D."/>
            <person name="Hibbett D.S."/>
            <person name="Grigoriev I.V."/>
        </authorList>
    </citation>
    <scope>NUCLEOTIDE SEQUENCE [LARGE SCALE GENOMIC DNA]</scope>
    <source>
        <strain evidence="8">MUCL 33604</strain>
    </source>
</reference>
<dbReference type="PANTHER" id="PTHR15263:SF1">
    <property type="entry name" value="NF-KAPPA-B INHIBITOR-LIKE PROTEIN 1"/>
    <property type="match status" value="1"/>
</dbReference>
<keyword evidence="3" id="KW-0677">Repeat</keyword>
<dbReference type="InterPro" id="IPR038753">
    <property type="entry name" value="NFKBIL1"/>
</dbReference>
<evidence type="ECO:0000256" key="2">
    <source>
        <dbReference type="ARBA" id="ARBA00022553"/>
    </source>
</evidence>
<dbReference type="InParanoid" id="A0A067PZQ3"/>
<dbReference type="GO" id="GO:0005634">
    <property type="term" value="C:nucleus"/>
    <property type="evidence" value="ECO:0007669"/>
    <property type="project" value="UniProtKB-SubCell"/>
</dbReference>
<keyword evidence="8" id="KW-1185">Reference proteome</keyword>
<evidence type="ECO:0000256" key="1">
    <source>
        <dbReference type="ARBA" id="ARBA00004123"/>
    </source>
</evidence>
<dbReference type="Proteomes" id="UP000027265">
    <property type="component" value="Unassembled WGS sequence"/>
</dbReference>
<evidence type="ECO:0000256" key="3">
    <source>
        <dbReference type="ARBA" id="ARBA00022737"/>
    </source>
</evidence>